<evidence type="ECO:0000256" key="7">
    <source>
        <dbReference type="ARBA" id="ARBA00031174"/>
    </source>
</evidence>
<evidence type="ECO:0000256" key="4">
    <source>
        <dbReference type="ARBA" id="ARBA00022692"/>
    </source>
</evidence>
<dbReference type="EMBL" id="JACHDB010000001">
    <property type="protein sequence ID" value="MBB5433230.1"/>
    <property type="molecule type" value="Genomic_DNA"/>
</dbReference>
<feature type="compositionally biased region" description="Low complexity" evidence="8">
    <location>
        <begin position="1"/>
        <end position="18"/>
    </location>
</feature>
<dbReference type="PANTHER" id="PTHR10283:SF82">
    <property type="entry name" value="SOLUTE CARRIER FAMILY 13 MEMBER 2"/>
    <property type="match status" value="1"/>
</dbReference>
<evidence type="ECO:0000256" key="5">
    <source>
        <dbReference type="ARBA" id="ARBA00022989"/>
    </source>
</evidence>
<reference evidence="10 11" key="1">
    <citation type="submission" date="2020-08" db="EMBL/GenBank/DDBJ databases">
        <title>Sequencing the genomes of 1000 actinobacteria strains.</title>
        <authorList>
            <person name="Klenk H.-P."/>
        </authorList>
    </citation>
    <scope>NUCLEOTIDE SEQUENCE [LARGE SCALE GENOMIC DNA]</scope>
    <source>
        <strain evidence="10 11">DSM 44551</strain>
    </source>
</reference>
<comment type="caution">
    <text evidence="10">The sequence shown here is derived from an EMBL/GenBank/DDBJ whole genome shotgun (WGS) entry which is preliminary data.</text>
</comment>
<evidence type="ECO:0000313" key="11">
    <source>
        <dbReference type="Proteomes" id="UP000572635"/>
    </source>
</evidence>
<dbReference type="GO" id="GO:0008514">
    <property type="term" value="F:organic anion transmembrane transporter activity"/>
    <property type="evidence" value="ECO:0007669"/>
    <property type="project" value="UniProtKB-ARBA"/>
</dbReference>
<feature type="transmembrane region" description="Helical" evidence="9">
    <location>
        <begin position="44"/>
        <end position="61"/>
    </location>
</feature>
<dbReference type="NCBIfam" id="TIGR00785">
    <property type="entry name" value="dass"/>
    <property type="match status" value="1"/>
</dbReference>
<evidence type="ECO:0000256" key="9">
    <source>
        <dbReference type="SAM" id="Phobius"/>
    </source>
</evidence>
<accession>A0A7W8QNY9</accession>
<keyword evidence="6 9" id="KW-0472">Membrane</keyword>
<evidence type="ECO:0000256" key="3">
    <source>
        <dbReference type="ARBA" id="ARBA00020150"/>
    </source>
</evidence>
<feature type="transmembrane region" description="Helical" evidence="9">
    <location>
        <begin position="116"/>
        <end position="133"/>
    </location>
</feature>
<dbReference type="InterPro" id="IPR001898">
    <property type="entry name" value="SLC13A/DASS"/>
</dbReference>
<comment type="subcellular location">
    <subcellularLocation>
        <location evidence="1">Membrane</location>
        <topology evidence="1">Multi-pass membrane protein</topology>
    </subcellularLocation>
</comment>
<keyword evidence="4 9" id="KW-0812">Transmembrane</keyword>
<feature type="transmembrane region" description="Helical" evidence="9">
    <location>
        <begin position="456"/>
        <end position="475"/>
    </location>
</feature>
<evidence type="ECO:0000256" key="2">
    <source>
        <dbReference type="ARBA" id="ARBA00006772"/>
    </source>
</evidence>
<feature type="region of interest" description="Disordered" evidence="8">
    <location>
        <begin position="1"/>
        <end position="35"/>
    </location>
</feature>
<feature type="transmembrane region" description="Helical" evidence="9">
    <location>
        <begin position="208"/>
        <end position="228"/>
    </location>
</feature>
<dbReference type="GO" id="GO:0005886">
    <property type="term" value="C:plasma membrane"/>
    <property type="evidence" value="ECO:0007669"/>
    <property type="project" value="TreeGrafter"/>
</dbReference>
<feature type="transmembrane region" description="Helical" evidence="9">
    <location>
        <begin position="336"/>
        <end position="358"/>
    </location>
</feature>
<comment type="similarity">
    <text evidence="2">Belongs to the SLC13A/DASS transporter (TC 2.A.47) family. NADC subfamily.</text>
</comment>
<feature type="transmembrane region" description="Helical" evidence="9">
    <location>
        <begin position="403"/>
        <end position="426"/>
    </location>
</feature>
<feature type="transmembrane region" description="Helical" evidence="9">
    <location>
        <begin position="305"/>
        <end position="324"/>
    </location>
</feature>
<feature type="transmembrane region" description="Helical" evidence="9">
    <location>
        <begin position="496"/>
        <end position="515"/>
    </location>
</feature>
<feature type="transmembrane region" description="Helical" evidence="9">
    <location>
        <begin position="179"/>
        <end position="196"/>
    </location>
</feature>
<sequence>MSPSSRDPGSPRPGSAGPTEATGPAEQTGAETRGGGEGRLRVKFLSLAAGIAVAALVVLVLPDSLSTEGKMTAGVAALMAVWWATEAIPLPATALVPLVLFPILTGAEIGDVSAPYASDTIFLFMGGFMLALAMQRWNLHRRIALTIVAAVGTSPTMLIAGFMIASGFITMWVSNTSTAVMMLPIGVAVIGMVAQLRDGKTDPNFATALMLGIAYSSSIGSVATLIGTPPNALMAAYLAEEQGIRIGFGQWMMVGLPLAAVFLVIAWFVLTKVVFPPAIKKLEGGRELIRGELRAMGPASTAEKLVLLVFVCAAAAWVGIPLLAEGPVGAALPWLAQISDAGIAMTVAVVLFIIPAGGGRRTRLLDWDTAVQLPWGILLLFGGGLSLSAQFSDTGLSEWIGQMVGGLAGIPVWLLVLIVAALVLLLTELTSNTATAATFLPVMGGVAVGMNMDVMVLIVPAIIAATMAFMLPVGTPPNAIVFGSGHVTIQQMMRGGLILNLVALVLIMALMYTIAGQVLGFTL</sequence>
<name>A0A7W8QNY9_9ACTN</name>
<feature type="transmembrane region" description="Helical" evidence="9">
    <location>
        <begin position="145"/>
        <end position="173"/>
    </location>
</feature>
<feature type="transmembrane region" description="Helical" evidence="9">
    <location>
        <begin position="433"/>
        <end position="450"/>
    </location>
</feature>
<feature type="transmembrane region" description="Helical" evidence="9">
    <location>
        <begin position="370"/>
        <end position="391"/>
    </location>
</feature>
<dbReference type="AlphaFoldDB" id="A0A7W8QNY9"/>
<proteinExistence type="inferred from homology"/>
<evidence type="ECO:0000256" key="6">
    <source>
        <dbReference type="ARBA" id="ARBA00023136"/>
    </source>
</evidence>
<dbReference type="Proteomes" id="UP000572635">
    <property type="component" value="Unassembled WGS sequence"/>
</dbReference>
<feature type="transmembrane region" description="Helical" evidence="9">
    <location>
        <begin position="248"/>
        <end position="270"/>
    </location>
</feature>
<dbReference type="Pfam" id="PF00939">
    <property type="entry name" value="Na_sulph_symp"/>
    <property type="match status" value="1"/>
</dbReference>
<dbReference type="PANTHER" id="PTHR10283">
    <property type="entry name" value="SOLUTE CARRIER FAMILY 13 MEMBER"/>
    <property type="match status" value="1"/>
</dbReference>
<evidence type="ECO:0000256" key="1">
    <source>
        <dbReference type="ARBA" id="ARBA00004141"/>
    </source>
</evidence>
<organism evidence="10 11">
    <name type="scientific">Nocardiopsis composta</name>
    <dbReference type="NCBI Taxonomy" id="157465"/>
    <lineage>
        <taxon>Bacteria</taxon>
        <taxon>Bacillati</taxon>
        <taxon>Actinomycetota</taxon>
        <taxon>Actinomycetes</taxon>
        <taxon>Streptosporangiales</taxon>
        <taxon>Nocardiopsidaceae</taxon>
        <taxon>Nocardiopsis</taxon>
    </lineage>
</organism>
<evidence type="ECO:0000256" key="8">
    <source>
        <dbReference type="SAM" id="MobiDB-lite"/>
    </source>
</evidence>
<dbReference type="RefSeq" id="WP_184392791.1">
    <property type="nucleotide sequence ID" value="NZ_BAAAJD010000143.1"/>
</dbReference>
<evidence type="ECO:0000313" key="10">
    <source>
        <dbReference type="EMBL" id="MBB5433230.1"/>
    </source>
</evidence>
<keyword evidence="5 9" id="KW-1133">Transmembrane helix</keyword>
<feature type="transmembrane region" description="Helical" evidence="9">
    <location>
        <begin position="73"/>
        <end position="104"/>
    </location>
</feature>
<protein>
    <recommendedName>
        <fullName evidence="3">Sodium-dependent dicarboxylate transporter SdcS</fullName>
    </recommendedName>
    <alternativeName>
        <fullName evidence="7">Na(+)/dicarboxylate symporter</fullName>
    </alternativeName>
</protein>
<gene>
    <name evidence="10" type="ORF">HDA36_003314</name>
</gene>
<keyword evidence="11" id="KW-1185">Reference proteome</keyword>
<dbReference type="GO" id="GO:1905039">
    <property type="term" value="P:carboxylic acid transmembrane transport"/>
    <property type="evidence" value="ECO:0007669"/>
    <property type="project" value="UniProtKB-ARBA"/>
</dbReference>